<gene>
    <name evidence="2" type="ORF">NDU88_003629</name>
</gene>
<feature type="compositionally biased region" description="Polar residues" evidence="1">
    <location>
        <begin position="1"/>
        <end position="20"/>
    </location>
</feature>
<dbReference type="AlphaFoldDB" id="A0AAV7KZ17"/>
<proteinExistence type="predicted"/>
<evidence type="ECO:0000313" key="2">
    <source>
        <dbReference type="EMBL" id="KAJ1083470.1"/>
    </source>
</evidence>
<name>A0AAV7KZ17_PLEWA</name>
<evidence type="ECO:0000313" key="3">
    <source>
        <dbReference type="Proteomes" id="UP001066276"/>
    </source>
</evidence>
<protein>
    <submittedName>
        <fullName evidence="2">Uncharacterized protein</fullName>
    </submittedName>
</protein>
<feature type="compositionally biased region" description="Basic and acidic residues" evidence="1">
    <location>
        <begin position="91"/>
        <end position="105"/>
    </location>
</feature>
<feature type="region of interest" description="Disordered" evidence="1">
    <location>
        <begin position="57"/>
        <end position="105"/>
    </location>
</feature>
<evidence type="ECO:0000256" key="1">
    <source>
        <dbReference type="SAM" id="MobiDB-lite"/>
    </source>
</evidence>
<organism evidence="2 3">
    <name type="scientific">Pleurodeles waltl</name>
    <name type="common">Iberian ribbed newt</name>
    <dbReference type="NCBI Taxonomy" id="8319"/>
    <lineage>
        <taxon>Eukaryota</taxon>
        <taxon>Metazoa</taxon>
        <taxon>Chordata</taxon>
        <taxon>Craniata</taxon>
        <taxon>Vertebrata</taxon>
        <taxon>Euteleostomi</taxon>
        <taxon>Amphibia</taxon>
        <taxon>Batrachia</taxon>
        <taxon>Caudata</taxon>
        <taxon>Salamandroidea</taxon>
        <taxon>Salamandridae</taxon>
        <taxon>Pleurodelinae</taxon>
        <taxon>Pleurodeles</taxon>
    </lineage>
</organism>
<comment type="caution">
    <text evidence="2">The sequence shown here is derived from an EMBL/GenBank/DDBJ whole genome shotgun (WGS) entry which is preliminary data.</text>
</comment>
<dbReference type="Proteomes" id="UP001066276">
    <property type="component" value="Chromosome 12"/>
</dbReference>
<keyword evidence="3" id="KW-1185">Reference proteome</keyword>
<dbReference type="EMBL" id="JANPWB010000016">
    <property type="protein sequence ID" value="KAJ1083470.1"/>
    <property type="molecule type" value="Genomic_DNA"/>
</dbReference>
<sequence>MKASSAQGNIQAHNLGSSTPDPHPPGVEEDLGLEGSARPLGARHQLACNTVDAASQNVDTDTTVCRDPHRPTRAHIQGEQIHVPPLPPLHQRQDLRSKGKHIEESHIGCTARETRRLGKQWGAWTPLAHGGKNDWIAPPP</sequence>
<feature type="region of interest" description="Disordered" evidence="1">
    <location>
        <begin position="1"/>
        <end position="38"/>
    </location>
</feature>
<accession>A0AAV7KZ17</accession>
<reference evidence="2" key="1">
    <citation type="journal article" date="2022" name="bioRxiv">
        <title>Sequencing and chromosome-scale assembly of the giantPleurodeles waltlgenome.</title>
        <authorList>
            <person name="Brown T."/>
            <person name="Elewa A."/>
            <person name="Iarovenko S."/>
            <person name="Subramanian E."/>
            <person name="Araus A.J."/>
            <person name="Petzold A."/>
            <person name="Susuki M."/>
            <person name="Suzuki K.-i.T."/>
            <person name="Hayashi T."/>
            <person name="Toyoda A."/>
            <person name="Oliveira C."/>
            <person name="Osipova E."/>
            <person name="Leigh N.D."/>
            <person name="Simon A."/>
            <person name="Yun M.H."/>
        </authorList>
    </citation>
    <scope>NUCLEOTIDE SEQUENCE</scope>
    <source>
        <strain evidence="2">20211129_DDA</strain>
        <tissue evidence="2">Liver</tissue>
    </source>
</reference>